<dbReference type="Proteomes" id="UP000263486">
    <property type="component" value="Unassembled WGS sequence"/>
</dbReference>
<dbReference type="Pfam" id="PF04230">
    <property type="entry name" value="PS_pyruv_trans"/>
    <property type="match status" value="1"/>
</dbReference>
<sequence>MKMISVLDTSVCTRNVGDEIIMECVKSQLRDIFPRTMFLKVPTHERVTKISSIKMRETEIGFVGGTNLLAFNMCYPINQWNIHLWNIKNFSNNDIVLMGVGSQNYGDKINWYTKLLYKKVLTPKYLHSVRDSYTENMLKKMGINNVINTGCPTLWSLTEKHCENIPTRKSKNVICTFTDYRKDIDKDKELAEILFKNYENVYCWIQGSNDFDYIKSISDKFILVDPHLEEYDRILESDIDLDYVGTRLHAGIRAMQKGRRTIILSIDNRAREMGKDYNMNVLDRTDIDKLEKYIHSEFKTNIKLNIDNINMWKNQFNKKE</sequence>
<evidence type="ECO:0000313" key="2">
    <source>
        <dbReference type="EMBL" id="REI41611.1"/>
    </source>
</evidence>
<comment type="caution">
    <text evidence="2">The sequence shown here is derived from an EMBL/GenBank/DDBJ whole genome shotgun (WGS) entry which is preliminary data.</text>
</comment>
<feature type="domain" description="Polysaccharide pyruvyl transferase" evidence="1">
    <location>
        <begin position="15"/>
        <end position="268"/>
    </location>
</feature>
<evidence type="ECO:0000259" key="1">
    <source>
        <dbReference type="Pfam" id="PF04230"/>
    </source>
</evidence>
<dbReference type="GO" id="GO:0016740">
    <property type="term" value="F:transferase activity"/>
    <property type="evidence" value="ECO:0007669"/>
    <property type="project" value="UniProtKB-KW"/>
</dbReference>
<dbReference type="RefSeq" id="WP_114642116.1">
    <property type="nucleotide sequence ID" value="NZ_JAACIO010000009.1"/>
</dbReference>
<organism evidence="2 3">
    <name type="scientific">Psychrilyobacter piezotolerans</name>
    <dbReference type="NCBI Taxonomy" id="2293438"/>
    <lineage>
        <taxon>Bacteria</taxon>
        <taxon>Fusobacteriati</taxon>
        <taxon>Fusobacteriota</taxon>
        <taxon>Fusobacteriia</taxon>
        <taxon>Fusobacteriales</taxon>
        <taxon>Fusobacteriaceae</taxon>
        <taxon>Psychrilyobacter</taxon>
    </lineage>
</organism>
<dbReference type="InterPro" id="IPR007345">
    <property type="entry name" value="Polysacch_pyruvyl_Trfase"/>
</dbReference>
<evidence type="ECO:0000313" key="3">
    <source>
        <dbReference type="Proteomes" id="UP000263486"/>
    </source>
</evidence>
<proteinExistence type="predicted"/>
<gene>
    <name evidence="2" type="ORF">DYH56_06805</name>
</gene>
<name>A0ABX9KI12_9FUSO</name>
<reference evidence="2 3" key="1">
    <citation type="submission" date="2018-08" db="EMBL/GenBank/DDBJ databases">
        <title>Draft genome sequence of Psychrilyobacter sp. strain SD5 isolated from Black Sea water.</title>
        <authorList>
            <person name="Yadav S."/>
            <person name="Villanueva L."/>
            <person name="Damste J.S.S."/>
        </authorList>
    </citation>
    <scope>NUCLEOTIDE SEQUENCE [LARGE SCALE GENOMIC DNA]</scope>
    <source>
        <strain evidence="2 3">SD5</strain>
    </source>
</reference>
<keyword evidence="2" id="KW-0808">Transferase</keyword>
<keyword evidence="3" id="KW-1185">Reference proteome</keyword>
<accession>A0ABX9KI12</accession>
<protein>
    <submittedName>
        <fullName evidence="2">Polysaccharide pyruvyl transferase family protein</fullName>
    </submittedName>
</protein>
<dbReference type="EMBL" id="QUAJ01000009">
    <property type="protein sequence ID" value="REI41611.1"/>
    <property type="molecule type" value="Genomic_DNA"/>
</dbReference>